<dbReference type="RefSeq" id="WP_344589985.1">
    <property type="nucleotide sequence ID" value="NZ_BAAARW010000012.1"/>
</dbReference>
<organism evidence="2 3">
    <name type="scientific">Actinomadura vinacea</name>
    <dbReference type="NCBI Taxonomy" id="115336"/>
    <lineage>
        <taxon>Bacteria</taxon>
        <taxon>Bacillati</taxon>
        <taxon>Actinomycetota</taxon>
        <taxon>Actinomycetes</taxon>
        <taxon>Streptosporangiales</taxon>
        <taxon>Thermomonosporaceae</taxon>
        <taxon>Actinomadura</taxon>
    </lineage>
</organism>
<dbReference type="EMBL" id="BAAARW010000012">
    <property type="protein sequence ID" value="GAA2420341.1"/>
    <property type="molecule type" value="Genomic_DNA"/>
</dbReference>
<proteinExistence type="predicted"/>
<evidence type="ECO:0000313" key="3">
    <source>
        <dbReference type="Proteomes" id="UP001501231"/>
    </source>
</evidence>
<evidence type="ECO:0000256" key="1">
    <source>
        <dbReference type="SAM" id="Phobius"/>
    </source>
</evidence>
<keyword evidence="1" id="KW-0472">Membrane</keyword>
<protein>
    <submittedName>
        <fullName evidence="2">Uncharacterized protein</fullName>
    </submittedName>
</protein>
<reference evidence="2 3" key="1">
    <citation type="journal article" date="2019" name="Int. J. Syst. Evol. Microbiol.">
        <title>The Global Catalogue of Microorganisms (GCM) 10K type strain sequencing project: providing services to taxonomists for standard genome sequencing and annotation.</title>
        <authorList>
            <consortium name="The Broad Institute Genomics Platform"/>
            <consortium name="The Broad Institute Genome Sequencing Center for Infectious Disease"/>
            <person name="Wu L."/>
            <person name="Ma J."/>
        </authorList>
    </citation>
    <scope>NUCLEOTIDE SEQUENCE [LARGE SCALE GENOMIC DNA]</scope>
    <source>
        <strain evidence="2 3">JCM 3325</strain>
    </source>
</reference>
<accession>A0ABN3J1X8</accession>
<dbReference type="Proteomes" id="UP001501231">
    <property type="component" value="Unassembled WGS sequence"/>
</dbReference>
<keyword evidence="1" id="KW-1133">Transmembrane helix</keyword>
<name>A0ABN3J1X8_9ACTN</name>
<keyword evidence="3" id="KW-1185">Reference proteome</keyword>
<comment type="caution">
    <text evidence="2">The sequence shown here is derived from an EMBL/GenBank/DDBJ whole genome shotgun (WGS) entry which is preliminary data.</text>
</comment>
<sequence>MGGAGGGGTFQVRIRATWRASGQLIAFLILVLASAGFVASGLIRGGGTGGAVFAVLGAMGLAVFGVGLLGAAGRLLGRRPVLELTDEGVCRPARWPLPRRADRLLPWSRIAAMTALRRGVPGTRGGEQDYLVFLPSDELMEMARTAERPQLVALTLTDVPATAEAAPWCFAVEPGWDAPLREIVSQARRRREIPVIDRRKR</sequence>
<feature type="transmembrane region" description="Helical" evidence="1">
    <location>
        <begin position="49"/>
        <end position="72"/>
    </location>
</feature>
<feature type="transmembrane region" description="Helical" evidence="1">
    <location>
        <begin position="24"/>
        <end position="43"/>
    </location>
</feature>
<gene>
    <name evidence="2" type="ORF">GCM10010191_34470</name>
</gene>
<evidence type="ECO:0000313" key="2">
    <source>
        <dbReference type="EMBL" id="GAA2420341.1"/>
    </source>
</evidence>
<keyword evidence="1" id="KW-0812">Transmembrane</keyword>